<name>A0AAD6CB93_9EURO</name>
<evidence type="ECO:0000313" key="2">
    <source>
        <dbReference type="Proteomes" id="UP001213681"/>
    </source>
</evidence>
<proteinExistence type="predicted"/>
<reference evidence="1" key="2">
    <citation type="journal article" date="2023" name="IMA Fungus">
        <title>Comparative genomic study of the Penicillium genus elucidates a diverse pangenome and 15 lateral gene transfer events.</title>
        <authorList>
            <person name="Petersen C."/>
            <person name="Sorensen T."/>
            <person name="Nielsen M.R."/>
            <person name="Sondergaard T.E."/>
            <person name="Sorensen J.L."/>
            <person name="Fitzpatrick D.A."/>
            <person name="Frisvad J.C."/>
            <person name="Nielsen K.L."/>
        </authorList>
    </citation>
    <scope>NUCLEOTIDE SEQUENCE</scope>
    <source>
        <strain evidence="1">IBT 16125</strain>
    </source>
</reference>
<reference evidence="1" key="1">
    <citation type="submission" date="2022-12" db="EMBL/GenBank/DDBJ databases">
        <authorList>
            <person name="Petersen C."/>
        </authorList>
    </citation>
    <scope>NUCLEOTIDE SEQUENCE</scope>
    <source>
        <strain evidence="1">IBT 16125</strain>
    </source>
</reference>
<dbReference type="EMBL" id="JAPVEA010000004">
    <property type="protein sequence ID" value="KAJ5455522.1"/>
    <property type="molecule type" value="Genomic_DNA"/>
</dbReference>
<dbReference type="RefSeq" id="XP_056767895.1">
    <property type="nucleotide sequence ID" value="XM_056907168.1"/>
</dbReference>
<sequence length="65" mass="7153">MTAKILASALVEQEANERDHWIVTVFSSERGRMEPPVLLNTSTVVVAESIHDRAMLGSPVTWSGM</sequence>
<dbReference type="GeneID" id="81597411"/>
<organism evidence="1 2">
    <name type="scientific">Penicillium daleae</name>
    <dbReference type="NCBI Taxonomy" id="63821"/>
    <lineage>
        <taxon>Eukaryota</taxon>
        <taxon>Fungi</taxon>
        <taxon>Dikarya</taxon>
        <taxon>Ascomycota</taxon>
        <taxon>Pezizomycotina</taxon>
        <taxon>Eurotiomycetes</taxon>
        <taxon>Eurotiomycetidae</taxon>
        <taxon>Eurotiales</taxon>
        <taxon>Aspergillaceae</taxon>
        <taxon>Penicillium</taxon>
    </lineage>
</organism>
<protein>
    <submittedName>
        <fullName evidence="1">Uncharacterized protein</fullName>
    </submittedName>
</protein>
<comment type="caution">
    <text evidence="1">The sequence shown here is derived from an EMBL/GenBank/DDBJ whole genome shotgun (WGS) entry which is preliminary data.</text>
</comment>
<keyword evidence="2" id="KW-1185">Reference proteome</keyword>
<evidence type="ECO:0000313" key="1">
    <source>
        <dbReference type="EMBL" id="KAJ5455522.1"/>
    </source>
</evidence>
<dbReference type="Proteomes" id="UP001213681">
    <property type="component" value="Unassembled WGS sequence"/>
</dbReference>
<dbReference type="AlphaFoldDB" id="A0AAD6CB93"/>
<accession>A0AAD6CB93</accession>
<gene>
    <name evidence="1" type="ORF">N7458_003786</name>
</gene>